<keyword evidence="1" id="KW-0472">Membrane</keyword>
<sequence>KGANVAVGFSEKLEARFGKKKEGKEKYSQAEMSPFSIYKGGTLHQQQASKFKMMLCAFAPYLLINGIEILIILIGVPNIIIPNLLSFDLNPMFASPTWTVLHLIDALTIAIWVPILITLAIRELSNSSTFRVLISSLAIGIIVAVFYYFLRPTFII</sequence>
<feature type="non-terminal residue" evidence="2">
    <location>
        <position position="1"/>
    </location>
</feature>
<protein>
    <submittedName>
        <fullName evidence="2">Uncharacterized protein</fullName>
    </submittedName>
</protein>
<gene>
    <name evidence="2" type="ORF">S12H4_42228</name>
</gene>
<keyword evidence="1" id="KW-0812">Transmembrane</keyword>
<evidence type="ECO:0000256" key="1">
    <source>
        <dbReference type="SAM" id="Phobius"/>
    </source>
</evidence>
<organism evidence="2">
    <name type="scientific">marine sediment metagenome</name>
    <dbReference type="NCBI Taxonomy" id="412755"/>
    <lineage>
        <taxon>unclassified sequences</taxon>
        <taxon>metagenomes</taxon>
        <taxon>ecological metagenomes</taxon>
    </lineage>
</organism>
<comment type="caution">
    <text evidence="2">The sequence shown here is derived from an EMBL/GenBank/DDBJ whole genome shotgun (WGS) entry which is preliminary data.</text>
</comment>
<accession>X1U5H9</accession>
<reference evidence="2" key="1">
    <citation type="journal article" date="2014" name="Front. Microbiol.">
        <title>High frequency of phylogenetically diverse reductive dehalogenase-homologous genes in deep subseafloor sedimentary metagenomes.</title>
        <authorList>
            <person name="Kawai M."/>
            <person name="Futagami T."/>
            <person name="Toyoda A."/>
            <person name="Takaki Y."/>
            <person name="Nishi S."/>
            <person name="Hori S."/>
            <person name="Arai W."/>
            <person name="Tsubouchi T."/>
            <person name="Morono Y."/>
            <person name="Uchiyama I."/>
            <person name="Ito T."/>
            <person name="Fujiyama A."/>
            <person name="Inagaki F."/>
            <person name="Takami H."/>
        </authorList>
    </citation>
    <scope>NUCLEOTIDE SEQUENCE</scope>
    <source>
        <strain evidence="2">Expedition CK06-06</strain>
    </source>
</reference>
<keyword evidence="1" id="KW-1133">Transmembrane helix</keyword>
<dbReference type="AlphaFoldDB" id="X1U5H9"/>
<proteinExistence type="predicted"/>
<feature type="transmembrane region" description="Helical" evidence="1">
    <location>
        <begin position="55"/>
        <end position="80"/>
    </location>
</feature>
<feature type="transmembrane region" description="Helical" evidence="1">
    <location>
        <begin position="100"/>
        <end position="120"/>
    </location>
</feature>
<evidence type="ECO:0000313" key="2">
    <source>
        <dbReference type="EMBL" id="GAJ12754.1"/>
    </source>
</evidence>
<name>X1U5H9_9ZZZZ</name>
<feature type="transmembrane region" description="Helical" evidence="1">
    <location>
        <begin position="132"/>
        <end position="150"/>
    </location>
</feature>
<dbReference type="EMBL" id="BARW01025817">
    <property type="protein sequence ID" value="GAJ12754.1"/>
    <property type="molecule type" value="Genomic_DNA"/>
</dbReference>